<dbReference type="InterPro" id="IPR054816">
    <property type="entry name" value="Lipoprotein_mollicutes-type_CS"/>
</dbReference>
<feature type="signal peptide" evidence="1">
    <location>
        <begin position="1"/>
        <end position="23"/>
    </location>
</feature>
<reference evidence="2 3" key="1">
    <citation type="submission" date="2019-08" db="EMBL/GenBank/DDBJ databases">
        <title>Complete genome sequence of Spiroplasma chinense CCH (DSM 19755).</title>
        <authorList>
            <person name="Shen H.-Y."/>
            <person name="Lin Y.-C."/>
            <person name="Chou L."/>
            <person name="Kuo C.-H."/>
        </authorList>
    </citation>
    <scope>NUCLEOTIDE SEQUENCE [LARGE SCALE GENOMIC DNA]</scope>
    <source>
        <strain evidence="2 3">CCH</strain>
    </source>
</reference>
<protein>
    <recommendedName>
        <fullName evidence="4">Lipoprotein</fullName>
    </recommendedName>
</protein>
<dbReference type="PROSITE" id="PS51257">
    <property type="entry name" value="PROKAR_LIPOPROTEIN"/>
    <property type="match status" value="1"/>
</dbReference>
<dbReference type="KEGG" id="schi:SCHIN_v1c06070"/>
<keyword evidence="1" id="KW-0732">Signal</keyword>
<dbReference type="RefSeq" id="WP_166508189.1">
    <property type="nucleotide sequence ID" value="NZ_CP043026.1"/>
</dbReference>
<keyword evidence="3" id="KW-1185">Reference proteome</keyword>
<organism evidence="2 3">
    <name type="scientific">Spiroplasma chinense</name>
    <dbReference type="NCBI Taxonomy" id="216932"/>
    <lineage>
        <taxon>Bacteria</taxon>
        <taxon>Bacillati</taxon>
        <taxon>Mycoplasmatota</taxon>
        <taxon>Mollicutes</taxon>
        <taxon>Entomoplasmatales</taxon>
        <taxon>Spiroplasmataceae</taxon>
        <taxon>Spiroplasma</taxon>
    </lineage>
</organism>
<proteinExistence type="predicted"/>
<dbReference type="Proteomes" id="UP000323144">
    <property type="component" value="Chromosome"/>
</dbReference>
<evidence type="ECO:0000313" key="3">
    <source>
        <dbReference type="Proteomes" id="UP000323144"/>
    </source>
</evidence>
<feature type="chain" id="PRO_5022682403" description="Lipoprotein" evidence="1">
    <location>
        <begin position="24"/>
        <end position="276"/>
    </location>
</feature>
<evidence type="ECO:0000256" key="1">
    <source>
        <dbReference type="SAM" id="SignalP"/>
    </source>
</evidence>
<dbReference type="NCBIfam" id="NF045726">
    <property type="entry name" value="XXplasma_LP"/>
    <property type="match status" value="1"/>
</dbReference>
<accession>A0A5B9Y408</accession>
<sequence>MKKLLSLLAATGLVATTSATVVACGDKPAAGEDNGPVDTTTLTGKFTALVNEKIKDKKIKAVDAKTTVDEVIAEFSTSNEGAVIAEGTDPTAEGQIKISFEIKGTEGKSVENDATVTFTLTESKVKEATTFAEGDENETPGTDGEDTTPAFEWAESTALEVTFISIRETLEVSGTEFEASLTSIIDNKGLPEISILTEGVTLAVSGEVSLISINGKTPTEVEEGYIKLSVLSDGKTLDFNGGDARAEAGVYVWEINHGDFATLTITLTVVDDSKGE</sequence>
<evidence type="ECO:0000313" key="2">
    <source>
        <dbReference type="EMBL" id="QEH61804.1"/>
    </source>
</evidence>
<dbReference type="EMBL" id="CP043026">
    <property type="protein sequence ID" value="QEH61804.1"/>
    <property type="molecule type" value="Genomic_DNA"/>
</dbReference>
<dbReference type="NCBIfam" id="NF038029">
    <property type="entry name" value="LP_plasma"/>
    <property type="match status" value="1"/>
</dbReference>
<name>A0A5B9Y408_9MOLU</name>
<evidence type="ECO:0008006" key="4">
    <source>
        <dbReference type="Google" id="ProtNLM"/>
    </source>
</evidence>
<gene>
    <name evidence="2" type="ORF">SCHIN_v1c06070</name>
</gene>
<dbReference type="AlphaFoldDB" id="A0A5B9Y408"/>